<keyword evidence="11" id="KW-1185">Reference proteome</keyword>
<evidence type="ECO:0000256" key="4">
    <source>
        <dbReference type="ARBA" id="ARBA00022679"/>
    </source>
</evidence>
<dbReference type="CDD" id="cd16922">
    <property type="entry name" value="HATPase_EvgS-ArcB-TorS-like"/>
    <property type="match status" value="1"/>
</dbReference>
<evidence type="ECO:0000313" key="11">
    <source>
        <dbReference type="Proteomes" id="UP001334732"/>
    </source>
</evidence>
<reference evidence="10 11" key="1">
    <citation type="submission" date="2023-12" db="EMBL/GenBank/DDBJ databases">
        <title>Thiobacillus sedimentum sp. nov., a chemolithoautotrophic sulfur-oxidizing bacterium isolated from freshwater sediment.</title>
        <authorList>
            <person name="Luo J."/>
            <person name="Dai C."/>
        </authorList>
    </citation>
    <scope>NUCLEOTIDE SEQUENCE [LARGE SCALE GENOMIC DNA]</scope>
    <source>
        <strain evidence="10 11">SCUT-2</strain>
    </source>
</reference>
<dbReference type="SUPFAM" id="SSF55785">
    <property type="entry name" value="PYP-like sensor domain (PAS domain)"/>
    <property type="match status" value="3"/>
</dbReference>
<evidence type="ECO:0000256" key="5">
    <source>
        <dbReference type="ARBA" id="ARBA00022777"/>
    </source>
</evidence>
<dbReference type="Pfam" id="PF02518">
    <property type="entry name" value="HATPase_c"/>
    <property type="match status" value="1"/>
</dbReference>
<evidence type="ECO:0000313" key="10">
    <source>
        <dbReference type="EMBL" id="WRS40594.1"/>
    </source>
</evidence>
<dbReference type="InterPro" id="IPR036097">
    <property type="entry name" value="HisK_dim/P_sf"/>
</dbReference>
<dbReference type="InterPro" id="IPR003594">
    <property type="entry name" value="HATPase_dom"/>
</dbReference>
<protein>
    <recommendedName>
        <fullName evidence="2">histidine kinase</fullName>
        <ecNumber evidence="2">2.7.13.3</ecNumber>
    </recommendedName>
</protein>
<dbReference type="Gene3D" id="3.30.450.20">
    <property type="entry name" value="PAS domain"/>
    <property type="match status" value="3"/>
</dbReference>
<evidence type="ECO:0000259" key="7">
    <source>
        <dbReference type="PROSITE" id="PS50109"/>
    </source>
</evidence>
<evidence type="ECO:0000256" key="2">
    <source>
        <dbReference type="ARBA" id="ARBA00012438"/>
    </source>
</evidence>
<organism evidence="10 11">
    <name type="scientific">Thiobacillus sedimenti</name>
    <dbReference type="NCBI Taxonomy" id="3110231"/>
    <lineage>
        <taxon>Bacteria</taxon>
        <taxon>Pseudomonadati</taxon>
        <taxon>Pseudomonadota</taxon>
        <taxon>Betaproteobacteria</taxon>
        <taxon>Nitrosomonadales</taxon>
        <taxon>Thiobacillaceae</taxon>
        <taxon>Thiobacillus</taxon>
    </lineage>
</organism>
<feature type="domain" description="PAC" evidence="9">
    <location>
        <begin position="329"/>
        <end position="378"/>
    </location>
</feature>
<dbReference type="Pfam" id="PF08448">
    <property type="entry name" value="PAS_4"/>
    <property type="match status" value="1"/>
</dbReference>
<feature type="coiled-coil region" evidence="6">
    <location>
        <begin position="366"/>
        <end position="400"/>
    </location>
</feature>
<feature type="domain" description="PAS" evidence="8">
    <location>
        <begin position="130"/>
        <end position="194"/>
    </location>
</feature>
<evidence type="ECO:0000256" key="1">
    <source>
        <dbReference type="ARBA" id="ARBA00000085"/>
    </source>
</evidence>
<sequence length="652" mass="72523">MRNPFTGDAPAAFHSLIEAAPYPLFVADPAASFRFVYANPAAAERFGHPAARLLGMTLAECATDFGAEQVDALQREGHVVFTTLARLRGCECIQCEIRMTAVEIGGETYIAGVLHDVTQQSRAEQALQRSEAQLRTLIETLPDLVWLKDPEGVYLTCNQRFERFFGATRDAIVGRTDYDFVDRGLADFFREKDRLAIASDRPSVNEEEITYADDGHREYLETIKTPMYGPQGELIGVLGIARDITRRKELEAALKERFEVYQTAINTPALGFWLVDTQGALLEVNDAYVGQSGYSRDELLRMRIPDVEAVETPEDTAAHIEAIRQVGYGRFETMHRRKDGSLWPVEVIVTFSGIQGGRIFVFLEDITERRRAKEALERANEALEARVALRTAELSIAKEEAERASRAKSEFLSTMSHELRTPLNAVLGYSQLMQMQPDTNPSQRENLGEILKAGRHLLELINQVLDLARIESGRADFVIENVDCRALVETCLGLIAPLAQARHVGILLQPDALPTELFVRADSLRVRQVLLNLMSNAVKYNKEHGEVRIRLEADDAAIRFQVEDTGVGIPRARHAELFQPFNRIEARNSNVEGAGIGLVISRTLVEAMGGRIGFESQVGVGSTFWIELPRAELADAEAGTSPGTARQDIENT</sequence>
<dbReference type="PRINTS" id="PR00344">
    <property type="entry name" value="BCTRLSENSOR"/>
</dbReference>
<keyword evidence="5" id="KW-0418">Kinase</keyword>
<evidence type="ECO:0000259" key="8">
    <source>
        <dbReference type="PROSITE" id="PS50112"/>
    </source>
</evidence>
<dbReference type="EC" id="2.7.13.3" evidence="2"/>
<dbReference type="EMBL" id="CP141769">
    <property type="protein sequence ID" value="WRS40594.1"/>
    <property type="molecule type" value="Genomic_DNA"/>
</dbReference>
<proteinExistence type="predicted"/>
<dbReference type="InterPro" id="IPR005467">
    <property type="entry name" value="His_kinase_dom"/>
</dbReference>
<dbReference type="InterPro" id="IPR000700">
    <property type="entry name" value="PAS-assoc_C"/>
</dbReference>
<dbReference type="InterPro" id="IPR004358">
    <property type="entry name" value="Sig_transdc_His_kin-like_C"/>
</dbReference>
<dbReference type="Gene3D" id="1.10.287.130">
    <property type="match status" value="1"/>
</dbReference>
<dbReference type="PROSITE" id="PS50113">
    <property type="entry name" value="PAC"/>
    <property type="match status" value="2"/>
</dbReference>
<dbReference type="Pfam" id="PF00512">
    <property type="entry name" value="HisKA"/>
    <property type="match status" value="1"/>
</dbReference>
<keyword evidence="3" id="KW-0597">Phosphoprotein</keyword>
<dbReference type="Pfam" id="PF13426">
    <property type="entry name" value="PAS_9"/>
    <property type="match status" value="1"/>
</dbReference>
<dbReference type="InterPro" id="IPR000014">
    <property type="entry name" value="PAS"/>
</dbReference>
<dbReference type="SMART" id="SM00387">
    <property type="entry name" value="HATPase_c"/>
    <property type="match status" value="1"/>
</dbReference>
<evidence type="ECO:0000256" key="6">
    <source>
        <dbReference type="SAM" id="Coils"/>
    </source>
</evidence>
<evidence type="ECO:0000259" key="9">
    <source>
        <dbReference type="PROSITE" id="PS50113"/>
    </source>
</evidence>
<dbReference type="PROSITE" id="PS50109">
    <property type="entry name" value="HIS_KIN"/>
    <property type="match status" value="1"/>
</dbReference>
<dbReference type="CDD" id="cd00082">
    <property type="entry name" value="HisKA"/>
    <property type="match status" value="1"/>
</dbReference>
<dbReference type="InterPro" id="IPR013656">
    <property type="entry name" value="PAS_4"/>
</dbReference>
<dbReference type="Proteomes" id="UP001334732">
    <property type="component" value="Chromosome"/>
</dbReference>
<dbReference type="PROSITE" id="PS50112">
    <property type="entry name" value="PAS"/>
    <property type="match status" value="3"/>
</dbReference>
<feature type="domain" description="PAS" evidence="8">
    <location>
        <begin position="9"/>
        <end position="58"/>
    </location>
</feature>
<gene>
    <name evidence="10" type="ORF">VA613_06870</name>
</gene>
<dbReference type="Gene3D" id="3.30.565.10">
    <property type="entry name" value="Histidine kinase-like ATPase, C-terminal domain"/>
    <property type="match status" value="1"/>
</dbReference>
<dbReference type="SMART" id="SM00091">
    <property type="entry name" value="PAS"/>
    <property type="match status" value="3"/>
</dbReference>
<dbReference type="CDD" id="cd00130">
    <property type="entry name" value="PAS"/>
    <property type="match status" value="2"/>
</dbReference>
<keyword evidence="6" id="KW-0175">Coiled coil</keyword>
<dbReference type="RefSeq" id="WP_324781121.1">
    <property type="nucleotide sequence ID" value="NZ_CP141769.1"/>
</dbReference>
<keyword evidence="4" id="KW-0808">Transferase</keyword>
<name>A0ABZ1CN29_9PROT</name>
<evidence type="ECO:0000256" key="3">
    <source>
        <dbReference type="ARBA" id="ARBA00022553"/>
    </source>
</evidence>
<accession>A0ABZ1CN29</accession>
<dbReference type="Pfam" id="PF13188">
    <property type="entry name" value="PAS_8"/>
    <property type="match status" value="1"/>
</dbReference>
<comment type="catalytic activity">
    <reaction evidence="1">
        <text>ATP + protein L-histidine = ADP + protein N-phospho-L-histidine.</text>
        <dbReference type="EC" id="2.7.13.3"/>
    </reaction>
</comment>
<dbReference type="SMART" id="SM00388">
    <property type="entry name" value="HisKA"/>
    <property type="match status" value="1"/>
</dbReference>
<dbReference type="InterPro" id="IPR003661">
    <property type="entry name" value="HisK_dim/P_dom"/>
</dbReference>
<dbReference type="InterPro" id="IPR036890">
    <property type="entry name" value="HATPase_C_sf"/>
</dbReference>
<dbReference type="NCBIfam" id="TIGR00229">
    <property type="entry name" value="sensory_box"/>
    <property type="match status" value="3"/>
</dbReference>
<dbReference type="PANTHER" id="PTHR43047">
    <property type="entry name" value="TWO-COMPONENT HISTIDINE PROTEIN KINASE"/>
    <property type="match status" value="1"/>
</dbReference>
<feature type="domain" description="Histidine kinase" evidence="7">
    <location>
        <begin position="414"/>
        <end position="632"/>
    </location>
</feature>
<dbReference type="InterPro" id="IPR035965">
    <property type="entry name" value="PAS-like_dom_sf"/>
</dbReference>
<dbReference type="SUPFAM" id="SSF47384">
    <property type="entry name" value="Homodimeric domain of signal transducing histidine kinase"/>
    <property type="match status" value="1"/>
</dbReference>
<feature type="domain" description="PAS" evidence="8">
    <location>
        <begin position="257"/>
        <end position="330"/>
    </location>
</feature>
<dbReference type="SUPFAM" id="SSF55874">
    <property type="entry name" value="ATPase domain of HSP90 chaperone/DNA topoisomerase II/histidine kinase"/>
    <property type="match status" value="1"/>
</dbReference>
<dbReference type="PANTHER" id="PTHR43047:SF72">
    <property type="entry name" value="OSMOSENSING HISTIDINE PROTEIN KINASE SLN1"/>
    <property type="match status" value="1"/>
</dbReference>
<feature type="domain" description="PAC" evidence="9">
    <location>
        <begin position="203"/>
        <end position="256"/>
    </location>
</feature>